<reference evidence="1 2" key="1">
    <citation type="journal article" date="2013" name="Proc. Natl. Acad. Sci. U.S.A.">
        <title>Genome of Phaeocystis globosa virus PgV-16T highlights the common ancestry of the largest known DNA viruses infecting eukaryotes.</title>
        <authorList>
            <person name="Santini S."/>
            <person name="Jeudy S."/>
            <person name="Bartoli J."/>
            <person name="Poirot O."/>
            <person name="Lescot M."/>
            <person name="Abergel C."/>
            <person name="Barbe V."/>
            <person name="Wommack K.E."/>
            <person name="Noordeloos A.A."/>
            <person name="Brussaard C.P."/>
            <person name="Claverie J.M."/>
        </authorList>
    </citation>
    <scope>NUCLEOTIDE SEQUENCE [LARGE SCALE GENOMIC DNA]</scope>
    <source>
        <strain evidence="1 2">16T</strain>
    </source>
</reference>
<organism evidence="1 2">
    <name type="scientific">Phaeocystis globosa virus PgV-16T</name>
    <dbReference type="NCBI Taxonomy" id="3071227"/>
    <lineage>
        <taxon>Viruses</taxon>
        <taxon>Varidnaviria</taxon>
        <taxon>Bamfordvirae</taxon>
        <taxon>Nucleocytoviricota</taxon>
        <taxon>Megaviricetes</taxon>
        <taxon>Imitervirales</taxon>
        <taxon>Mesomimiviridae</taxon>
        <taxon>Tethysvirus</taxon>
        <taxon>Tethysvirus hollandense</taxon>
    </lineage>
</organism>
<evidence type="ECO:0000313" key="2">
    <source>
        <dbReference type="Proteomes" id="UP000204225"/>
    </source>
</evidence>
<sequence>MSWGTAYNGSDNIHFNFPAIMEDGRNYSNYEPGASLDNKLKEDANITNNTDYRKYLQSNANSIIKNNQLTACNECCATPFYSSNTQGTATTKPYIFDSILSNNQPFGYETSDLKNVFISRQMLEAQLHTPRFKIPNNEKN</sequence>
<dbReference type="EMBL" id="KC662249">
    <property type="protein sequence ID" value="AGM15603.1"/>
    <property type="molecule type" value="Genomic_DNA"/>
</dbReference>
<keyword evidence="2" id="KW-1185">Reference proteome</keyword>
<dbReference type="Proteomes" id="UP000204225">
    <property type="component" value="Segment"/>
</dbReference>
<proteinExistence type="predicted"/>
<evidence type="ECO:0000313" key="1">
    <source>
        <dbReference type="EMBL" id="AGM15603.1"/>
    </source>
</evidence>
<protein>
    <submittedName>
        <fullName evidence="1">Uncharacterized protein</fullName>
    </submittedName>
</protein>
<accession>A0AC59EXF9</accession>
<name>A0AC59EXF9_9VIRU</name>
<gene>
    <name evidence="1" type="ORF">PGCG_00292</name>
</gene>